<accession>A0ABM6RVH6</accession>
<organism evidence="1 2">
    <name type="scientific">Sulfobacillus thermotolerans</name>
    <dbReference type="NCBI Taxonomy" id="338644"/>
    <lineage>
        <taxon>Bacteria</taxon>
        <taxon>Bacillati</taxon>
        <taxon>Bacillota</taxon>
        <taxon>Clostridia</taxon>
        <taxon>Eubacteriales</taxon>
        <taxon>Clostridiales Family XVII. Incertae Sedis</taxon>
        <taxon>Sulfobacillus</taxon>
    </lineage>
</organism>
<gene>
    <name evidence="1" type="ORF">BXT84_16130</name>
</gene>
<reference evidence="1 2" key="1">
    <citation type="journal article" date="2019" name="Sci. Rep.">
        <title>Sulfobacillus thermotolerans: new insights into resistance and metabolic capacities of acidophilic chemolithotrophs.</title>
        <authorList>
            <person name="Panyushkina A.E."/>
            <person name="Babenko V.V."/>
            <person name="Nikitina A.S."/>
            <person name="Selezneva O.V."/>
            <person name="Tsaplina I.A."/>
            <person name="Letarova M.A."/>
            <person name="Kostryukova E.S."/>
            <person name="Letarov A.V."/>
        </authorList>
    </citation>
    <scope>NUCLEOTIDE SEQUENCE [LARGE SCALE GENOMIC DNA]</scope>
    <source>
        <strain evidence="1 2">Kr1</strain>
    </source>
</reference>
<dbReference type="Gene3D" id="3.40.50.300">
    <property type="entry name" value="P-loop containing nucleotide triphosphate hydrolases"/>
    <property type="match status" value="1"/>
</dbReference>
<proteinExistence type="predicted"/>
<dbReference type="InterPro" id="IPR027417">
    <property type="entry name" value="P-loop_NTPase"/>
</dbReference>
<sequence>MGSYRGMNLGDEVVLWPSERLFIGREEECQALRDWLAEKVAPTFVVGLHGIGGIGKSTLLLRFFQIARDAGALTAWLDARTVDNTAQSFLSALPSVFHSTTLASQLTAQHAVLAIDNYDEIYGLDAWLREVLLPSWPSHNLLVVLASRQSILSRWRLDPGWQRRAIDLPLKPFTLAEIRQWQAHVSRVPTQEMPAETLYEQTRGLPLALALSLETPGTPDATGLPALWNELEEHSPSRDAVDILALTLVAPWNFIQEILHRPVSLAEYQSLSQLAFVRRTPQGLTLHDLVRHYWYEHLRAQRPEHFTQLRDKIFRYFIHHCRVGTPTSGTFMSQQFFWLFRDVFGITTPYANLRALLDQFEPTPFRREDTEWLLNVSRLWQRESLPISAEDAQDFLYEVMTRFPELLRILRRQDTGQPIAYMMSIWLTPATVDLMRAYHPAFTDALLDALHLSQENLGQSNTTYHLTAGVDPTQQDYPRDELMGIVIRDAFGLMAGNRNLVMAQVPALQQFLQTFGYHATTFHSGDAILYELDLRQLPFARWIVPVLARLSHSALIRRTDITSAEVKAAYEHLHDHSFHLADDSVFSADAGPIWRRGLKDLLEPPFIAPLTAEDAQVLHWVYVERHTDPISAMKRFAFSRASFYRHLRTALEHVTEVVQKTF</sequence>
<evidence type="ECO:0000313" key="2">
    <source>
        <dbReference type="Proteomes" id="UP000325292"/>
    </source>
</evidence>
<dbReference type="Proteomes" id="UP000325292">
    <property type="component" value="Chromosome"/>
</dbReference>
<dbReference type="PRINTS" id="PR00364">
    <property type="entry name" value="DISEASERSIST"/>
</dbReference>
<dbReference type="SUPFAM" id="SSF52540">
    <property type="entry name" value="P-loop containing nucleoside triphosphate hydrolases"/>
    <property type="match status" value="1"/>
</dbReference>
<evidence type="ECO:0000313" key="1">
    <source>
        <dbReference type="EMBL" id="AUW95296.1"/>
    </source>
</evidence>
<name>A0ABM6RVH6_9FIRM</name>
<dbReference type="EMBL" id="CP019454">
    <property type="protein sequence ID" value="AUW95296.1"/>
    <property type="molecule type" value="Genomic_DNA"/>
</dbReference>
<protein>
    <recommendedName>
        <fullName evidence="3">Orc1-like AAA ATPase domain-containing protein</fullName>
    </recommendedName>
</protein>
<evidence type="ECO:0008006" key="3">
    <source>
        <dbReference type="Google" id="ProtNLM"/>
    </source>
</evidence>
<keyword evidence="2" id="KW-1185">Reference proteome</keyword>